<dbReference type="InterPro" id="IPR019368">
    <property type="entry name" value="Ribosomal_mS29"/>
</dbReference>
<keyword evidence="5" id="KW-0496">Mitochondrion</keyword>
<evidence type="ECO:0000256" key="3">
    <source>
        <dbReference type="ARBA" id="ARBA00022946"/>
    </source>
</evidence>
<comment type="similarity">
    <text evidence="2">Belongs to the mitochondrion-specific ribosomal protein mS29 family.</text>
</comment>
<keyword evidence="3" id="KW-0809">Transit peptide</keyword>
<dbReference type="PIRSF" id="PIRSF036996">
    <property type="entry name" value="RSM23"/>
    <property type="match status" value="1"/>
</dbReference>
<evidence type="ECO:0000256" key="6">
    <source>
        <dbReference type="ARBA" id="ARBA00023274"/>
    </source>
</evidence>
<reference evidence="9" key="1">
    <citation type="submission" date="2016-05" db="EMBL/GenBank/DDBJ databases">
        <title>Comparative genomics of biotechnologically important yeasts.</title>
        <authorList>
            <consortium name="DOE Joint Genome Institute"/>
            <person name="Riley R."/>
            <person name="Haridas S."/>
            <person name="Wolfe K.H."/>
            <person name="Lopes M.R."/>
            <person name="Hittinger C.T."/>
            <person name="Goker M."/>
            <person name="Salamov A."/>
            <person name="Wisecaver J."/>
            <person name="Long T.M."/>
            <person name="Aerts A.L."/>
            <person name="Barry K."/>
            <person name="Choi C."/>
            <person name="Clum A."/>
            <person name="Coughlan A.Y."/>
            <person name="Deshpande S."/>
            <person name="Douglass A.P."/>
            <person name="Hanson S.J."/>
            <person name="Klenk H.-P."/>
            <person name="Labutti K."/>
            <person name="Lapidus A."/>
            <person name="Lindquist E."/>
            <person name="Lipzen A."/>
            <person name="Meier-Kolthoff J.P."/>
            <person name="Ohm R.A."/>
            <person name="Otillar R.P."/>
            <person name="Pangilinan J."/>
            <person name="Peng Y."/>
            <person name="Rokas A."/>
            <person name="Rosa C.A."/>
            <person name="Scheuner C."/>
            <person name="Sibirny A.A."/>
            <person name="Slot J.C."/>
            <person name="Stielow J.B."/>
            <person name="Sun H."/>
            <person name="Kurtzman C.P."/>
            <person name="Blackwell M."/>
            <person name="Grigoriev I.V."/>
            <person name="Jeffries T.W."/>
        </authorList>
    </citation>
    <scope>NUCLEOTIDE SEQUENCE [LARGE SCALE GENOMIC DNA]</scope>
    <source>
        <strain evidence="9">NRRL Y-2460</strain>
    </source>
</reference>
<proteinExistence type="inferred from homology"/>
<evidence type="ECO:0000256" key="5">
    <source>
        <dbReference type="ARBA" id="ARBA00023128"/>
    </source>
</evidence>
<evidence type="ECO:0000256" key="2">
    <source>
        <dbReference type="ARBA" id="ARBA00009863"/>
    </source>
</evidence>
<dbReference type="STRING" id="669874.A0A1E4TZN9"/>
<dbReference type="PANTHER" id="PTHR12810">
    <property type="entry name" value="MITOCHONDRIAL 28S RIBOSOMAL PROTEIN S29"/>
    <property type="match status" value="1"/>
</dbReference>
<keyword evidence="6" id="KW-0687">Ribonucleoprotein</keyword>
<dbReference type="Pfam" id="PF10236">
    <property type="entry name" value="DAP3"/>
    <property type="match status" value="1"/>
</dbReference>
<evidence type="ECO:0000256" key="7">
    <source>
        <dbReference type="ARBA" id="ARBA00035140"/>
    </source>
</evidence>
<keyword evidence="4" id="KW-0689">Ribosomal protein</keyword>
<comment type="subcellular location">
    <subcellularLocation>
        <location evidence="1">Mitochondrion</location>
    </subcellularLocation>
</comment>
<evidence type="ECO:0000256" key="4">
    <source>
        <dbReference type="ARBA" id="ARBA00022980"/>
    </source>
</evidence>
<dbReference type="Proteomes" id="UP000094236">
    <property type="component" value="Unassembled WGS sequence"/>
</dbReference>
<dbReference type="GO" id="GO:0003735">
    <property type="term" value="F:structural constituent of ribosome"/>
    <property type="evidence" value="ECO:0007669"/>
    <property type="project" value="TreeGrafter"/>
</dbReference>
<dbReference type="InterPro" id="IPR017082">
    <property type="entry name" value="Ribosomal_mS29_fun"/>
</dbReference>
<dbReference type="AlphaFoldDB" id="A0A1E4TZN9"/>
<accession>A0A1E4TZN9</accession>
<evidence type="ECO:0000256" key="1">
    <source>
        <dbReference type="ARBA" id="ARBA00004173"/>
    </source>
</evidence>
<dbReference type="GO" id="GO:0005763">
    <property type="term" value="C:mitochondrial small ribosomal subunit"/>
    <property type="evidence" value="ECO:0007669"/>
    <property type="project" value="InterPro"/>
</dbReference>
<dbReference type="GO" id="GO:0032543">
    <property type="term" value="P:mitochondrial translation"/>
    <property type="evidence" value="ECO:0007669"/>
    <property type="project" value="InterPro"/>
</dbReference>
<evidence type="ECO:0000313" key="8">
    <source>
        <dbReference type="EMBL" id="ODV97222.1"/>
    </source>
</evidence>
<keyword evidence="9" id="KW-1185">Reference proteome</keyword>
<gene>
    <name evidence="8" type="ORF">PACTADRAFT_48972</name>
</gene>
<dbReference type="EMBL" id="KV454012">
    <property type="protein sequence ID" value="ODV97222.1"/>
    <property type="molecule type" value="Genomic_DNA"/>
</dbReference>
<dbReference type="OrthoDB" id="274828at2759"/>
<name>A0A1E4TZN9_PACTA</name>
<dbReference type="PANTHER" id="PTHR12810:SF0">
    <property type="entry name" value="SMALL RIBOSOMAL SUBUNIT PROTEIN MS29"/>
    <property type="match status" value="1"/>
</dbReference>
<sequence>MLRSGLEPVIVRQPRLFGRAISTRVNPVLAENEKKLKLSFRKVNSNAGGKKRKGSGNHKSFKDLIIASNFKQYAKQTEGGQTLINELLPFIDSQQDFKIDEILSYPNQSLKSLYHFGSFNHNQYNEINFKPVSLSRNSTTVPILNFLKNSLNNCSINNRLIITGGKGVGKSTLLTQFQSLAKSSNSIILPISYCDSLIDGSNDFIYDQTLKLYHQPMYLTRLLNKIRKGNELELSLLKLSKDVKISNIIFEANKTSLNEFLLKSKSMKLEFKFKFFEILIEELSLQKKYPVYLTVDNFSAFASSPFTKYRNVNNKPIYFTDFSIAKNIIDFASGKKIFNRGGIVLSTSGIHRSNDTLNVALKKIEPDPYAPFYKFDPKLASILLENNGLKELNVPKFNKDELKIMLNYFCTNEIIEHENDLQDIEKLLNSKYILSGNGNPSEFIKSCVVNYH</sequence>
<protein>
    <recommendedName>
        <fullName evidence="7">Small ribosomal subunit protein mS29</fullName>
    </recommendedName>
</protein>
<evidence type="ECO:0000313" key="9">
    <source>
        <dbReference type="Proteomes" id="UP000094236"/>
    </source>
</evidence>
<organism evidence="8 9">
    <name type="scientific">Pachysolen tannophilus NRRL Y-2460</name>
    <dbReference type="NCBI Taxonomy" id="669874"/>
    <lineage>
        <taxon>Eukaryota</taxon>
        <taxon>Fungi</taxon>
        <taxon>Dikarya</taxon>
        <taxon>Ascomycota</taxon>
        <taxon>Saccharomycotina</taxon>
        <taxon>Pichiomycetes</taxon>
        <taxon>Pachysolenaceae</taxon>
        <taxon>Pachysolen</taxon>
    </lineage>
</organism>